<name>A0ABT5VAY3_9BACI</name>
<organism evidence="2 3">
    <name type="scientific">Alkalihalobacterium chitinilyticum</name>
    <dbReference type="NCBI Taxonomy" id="2980103"/>
    <lineage>
        <taxon>Bacteria</taxon>
        <taxon>Bacillati</taxon>
        <taxon>Bacillota</taxon>
        <taxon>Bacilli</taxon>
        <taxon>Bacillales</taxon>
        <taxon>Bacillaceae</taxon>
        <taxon>Alkalihalobacterium</taxon>
    </lineage>
</organism>
<dbReference type="EMBL" id="JAOTPO010000002">
    <property type="protein sequence ID" value="MDE5412627.1"/>
    <property type="molecule type" value="Genomic_DNA"/>
</dbReference>
<evidence type="ECO:0000313" key="2">
    <source>
        <dbReference type="EMBL" id="MDE5412627.1"/>
    </source>
</evidence>
<keyword evidence="1" id="KW-1133">Transmembrane helix</keyword>
<feature type="transmembrane region" description="Helical" evidence="1">
    <location>
        <begin position="31"/>
        <end position="49"/>
    </location>
</feature>
<sequence length="55" mass="6406">MNILQLAALTMTIILGIYVIIANQLNYTNDLLFFVLLLITIGIFSTHLWKKKRKR</sequence>
<evidence type="ECO:0000313" key="3">
    <source>
        <dbReference type="Proteomes" id="UP001148125"/>
    </source>
</evidence>
<accession>A0ABT5VAY3</accession>
<feature type="transmembrane region" description="Helical" evidence="1">
    <location>
        <begin position="7"/>
        <end position="25"/>
    </location>
</feature>
<keyword evidence="1" id="KW-0472">Membrane</keyword>
<protein>
    <submittedName>
        <fullName evidence="2">Uncharacterized protein</fullName>
    </submittedName>
</protein>
<dbReference type="Proteomes" id="UP001148125">
    <property type="component" value="Unassembled WGS sequence"/>
</dbReference>
<reference evidence="2" key="1">
    <citation type="submission" date="2024-05" db="EMBL/GenBank/DDBJ databases">
        <title>Alkalihalobacillus sp. strain MEB203 novel alkaliphilic bacterium from Lonar Lake, India.</title>
        <authorList>
            <person name="Joshi A."/>
            <person name="Thite S."/>
            <person name="Mengade P."/>
        </authorList>
    </citation>
    <scope>NUCLEOTIDE SEQUENCE</scope>
    <source>
        <strain evidence="2">MEB 203</strain>
    </source>
</reference>
<comment type="caution">
    <text evidence="2">The sequence shown here is derived from an EMBL/GenBank/DDBJ whole genome shotgun (WGS) entry which is preliminary data.</text>
</comment>
<dbReference type="RefSeq" id="WP_275117256.1">
    <property type="nucleotide sequence ID" value="NZ_JAOTPO010000002.1"/>
</dbReference>
<keyword evidence="1" id="KW-0812">Transmembrane</keyword>
<keyword evidence="3" id="KW-1185">Reference proteome</keyword>
<gene>
    <name evidence="2" type="ORF">N7Z68_04455</name>
</gene>
<evidence type="ECO:0000256" key="1">
    <source>
        <dbReference type="SAM" id="Phobius"/>
    </source>
</evidence>
<proteinExistence type="predicted"/>